<evidence type="ECO:0000256" key="1">
    <source>
        <dbReference type="ARBA" id="ARBA00022614"/>
    </source>
</evidence>
<dbReference type="InterPro" id="IPR001611">
    <property type="entry name" value="Leu-rich_rpt"/>
</dbReference>
<dbReference type="SUPFAM" id="SSF52058">
    <property type="entry name" value="L domain-like"/>
    <property type="match status" value="1"/>
</dbReference>
<accession>A0A1H9GSN9</accession>
<keyword evidence="1" id="KW-0433">Leucine-rich repeat</keyword>
<dbReference type="InParanoid" id="A0A1H9GSN9"/>
<organism evidence="3 4">
    <name type="scientific">Neolewinella agarilytica</name>
    <dbReference type="NCBI Taxonomy" id="478744"/>
    <lineage>
        <taxon>Bacteria</taxon>
        <taxon>Pseudomonadati</taxon>
        <taxon>Bacteroidota</taxon>
        <taxon>Saprospiria</taxon>
        <taxon>Saprospirales</taxon>
        <taxon>Lewinellaceae</taxon>
        <taxon>Neolewinella</taxon>
    </lineage>
</organism>
<dbReference type="Proteomes" id="UP000199021">
    <property type="component" value="Unassembled WGS sequence"/>
</dbReference>
<dbReference type="Gene3D" id="3.80.10.10">
    <property type="entry name" value="Ribonuclease Inhibitor"/>
    <property type="match status" value="1"/>
</dbReference>
<dbReference type="EMBL" id="FOFB01000011">
    <property type="protein sequence ID" value="SEQ53101.1"/>
    <property type="molecule type" value="Genomic_DNA"/>
</dbReference>
<dbReference type="STRING" id="478744.SAMN05444359_11192"/>
<keyword evidence="4" id="KW-1185">Reference proteome</keyword>
<dbReference type="GO" id="GO:0005737">
    <property type="term" value="C:cytoplasm"/>
    <property type="evidence" value="ECO:0007669"/>
    <property type="project" value="TreeGrafter"/>
</dbReference>
<dbReference type="OrthoDB" id="922532at2"/>
<proteinExistence type="predicted"/>
<dbReference type="Pfam" id="PF13855">
    <property type="entry name" value="LRR_8"/>
    <property type="match status" value="1"/>
</dbReference>
<keyword evidence="2" id="KW-0677">Repeat</keyword>
<dbReference type="InterPro" id="IPR032675">
    <property type="entry name" value="LRR_dom_sf"/>
</dbReference>
<gene>
    <name evidence="3" type="ORF">SAMN05444359_11192</name>
</gene>
<reference evidence="4" key="1">
    <citation type="submission" date="2016-10" db="EMBL/GenBank/DDBJ databases">
        <authorList>
            <person name="Varghese N."/>
            <person name="Submissions S."/>
        </authorList>
    </citation>
    <scope>NUCLEOTIDE SEQUENCE [LARGE SCALE GENOMIC DNA]</scope>
    <source>
        <strain evidence="4">DSM 24740</strain>
    </source>
</reference>
<dbReference type="PROSITE" id="PS51450">
    <property type="entry name" value="LRR"/>
    <property type="match status" value="1"/>
</dbReference>
<sequence>MHLTPDFLSDPTAFTGPERDIHFCLEAEEYTLLLQRLIEELDPTDKREKLVRPRFAGAVLERLFQQEKLEVPPVIAAIAGLPHTPEDYRYLPRLMAKMTENAMMGLQVSADEAWVAEGIEIEMQRLLKDTTETYSETELAFFRLRARGNYNYYAKAYLSSWKAFQDAEQLLPGRLTDHPLKKRTETLVQATTLGLALQQRPVKSLTPEQEAEREAFVRRDVPAGPPLAKLEVNNPTGRLTIQDSYGVLIEDANESYLEEAFEHLPADSVQRLELRFCRLPGGKLPRVFYRFPNLTHLTIDSCGLSRLGNSIAAFKRLRHLRIINAPKLDSLPLKIGGLTDLQNLHIESTGIDDIPYSVLDCKSLKKLSIINSRLTYLNGFLGELPQLLHADFHHNHIDEVEIDFMDAIHLRTLDLSHNRLPELPDNLHALARLELLNLGQNPLTKIPAGIIYMNGLKHLKIDGKTINQLDHYASFKEDLRDKIREGEERWSAWEGLWPKMF</sequence>
<protein>
    <submittedName>
        <fullName evidence="3">Leucine rich repeat-containing protein</fullName>
    </submittedName>
</protein>
<dbReference type="PANTHER" id="PTHR48051:SF54">
    <property type="entry name" value="LEUCINE-RICH REPEAT-CONTAINING PROTEIN"/>
    <property type="match status" value="1"/>
</dbReference>
<evidence type="ECO:0000313" key="3">
    <source>
        <dbReference type="EMBL" id="SEQ53101.1"/>
    </source>
</evidence>
<dbReference type="InterPro" id="IPR050216">
    <property type="entry name" value="LRR_domain-containing"/>
</dbReference>
<dbReference type="RefSeq" id="WP_090168461.1">
    <property type="nucleotide sequence ID" value="NZ_FOFB01000011.1"/>
</dbReference>
<dbReference type="PANTHER" id="PTHR48051">
    <property type="match status" value="1"/>
</dbReference>
<evidence type="ECO:0000313" key="4">
    <source>
        <dbReference type="Proteomes" id="UP000199021"/>
    </source>
</evidence>
<dbReference type="InterPro" id="IPR003591">
    <property type="entry name" value="Leu-rich_rpt_typical-subtyp"/>
</dbReference>
<dbReference type="SMART" id="SM00369">
    <property type="entry name" value="LRR_TYP"/>
    <property type="match status" value="3"/>
</dbReference>
<dbReference type="AlphaFoldDB" id="A0A1H9GSN9"/>
<evidence type="ECO:0000256" key="2">
    <source>
        <dbReference type="ARBA" id="ARBA00022737"/>
    </source>
</evidence>
<name>A0A1H9GSN9_9BACT</name>